<dbReference type="InterPro" id="IPR045078">
    <property type="entry name" value="TST/MPST-like"/>
</dbReference>
<dbReference type="SUPFAM" id="SSF52821">
    <property type="entry name" value="Rhodanese/Cell cycle control phosphatase"/>
    <property type="match status" value="2"/>
</dbReference>
<dbReference type="PANTHER" id="PTHR11364:SF27">
    <property type="entry name" value="SULFURTRANSFERASE"/>
    <property type="match status" value="1"/>
</dbReference>
<evidence type="ECO:0000256" key="3">
    <source>
        <dbReference type="RuleBase" id="RU000507"/>
    </source>
</evidence>
<dbReference type="FunFam" id="3.40.250.10:FF:000070">
    <property type="entry name" value="Sulfurtransferase"/>
    <property type="match status" value="1"/>
</dbReference>
<dbReference type="EMBL" id="CP059272">
    <property type="protein sequence ID" value="QLQ81419.1"/>
    <property type="molecule type" value="Genomic_DNA"/>
</dbReference>
<proteinExistence type="predicted"/>
<dbReference type="InterPro" id="IPR001307">
    <property type="entry name" value="Thiosulphate_STrfase_CS"/>
</dbReference>
<dbReference type="SMART" id="SM00450">
    <property type="entry name" value="RHOD"/>
    <property type="match status" value="2"/>
</dbReference>
<name>A0A7H9HVX2_9SACH</name>
<sequence>MALYKLISPKTFVEMLQKETSRRVIPVDSTWYLPAWKRDGKKEFLETERIPNAVYFDIDAIKDTRSPYPHMAPDLPTFNSAMGQLGLRKDDILVVYDTIGNFSGPRCAWTLTMFGHEPVYLLNNYPIYKKVGYPVETTRKESFTPYNPTEYNSTINLCPENTVGYDEILELVKRNELSKKYNVFDARSLARFEGRAPEPRPGLPSGHIPGTQPLPFTDVLDPETKAYPSNPAEMQEKLDSAFKSLNATFDPTKPTIAMCGTGVSGCIIKRALELAGVKNVRLYDGSWTEWALRSTDPKWLANGRD</sequence>
<feature type="domain" description="Rhodanese" evidence="5">
    <location>
        <begin position="177"/>
        <end position="299"/>
    </location>
</feature>
<organism evidence="6 7">
    <name type="scientific">Torulaspora globosa</name>
    <dbReference type="NCBI Taxonomy" id="48254"/>
    <lineage>
        <taxon>Eukaryota</taxon>
        <taxon>Fungi</taxon>
        <taxon>Dikarya</taxon>
        <taxon>Ascomycota</taxon>
        <taxon>Saccharomycotina</taxon>
        <taxon>Saccharomycetes</taxon>
        <taxon>Saccharomycetales</taxon>
        <taxon>Saccharomycetaceae</taxon>
        <taxon>Torulaspora</taxon>
    </lineage>
</organism>
<dbReference type="InterPro" id="IPR001763">
    <property type="entry name" value="Rhodanese-like_dom"/>
</dbReference>
<evidence type="ECO:0000313" key="7">
    <source>
        <dbReference type="Proteomes" id="UP000510647"/>
    </source>
</evidence>
<keyword evidence="1 3" id="KW-0808">Transferase</keyword>
<dbReference type="PANTHER" id="PTHR11364">
    <property type="entry name" value="THIOSULFATE SULFERTANSFERASE"/>
    <property type="match status" value="1"/>
</dbReference>
<gene>
    <name evidence="6" type="ORF">HG537_0F01800</name>
</gene>
<dbReference type="GO" id="GO:0004792">
    <property type="term" value="F:thiosulfate-cyanide sulfurtransferase activity"/>
    <property type="evidence" value="ECO:0007669"/>
    <property type="project" value="InterPro"/>
</dbReference>
<dbReference type="Pfam" id="PF00581">
    <property type="entry name" value="Rhodanese"/>
    <property type="match status" value="2"/>
</dbReference>
<evidence type="ECO:0000256" key="1">
    <source>
        <dbReference type="ARBA" id="ARBA00022679"/>
    </source>
</evidence>
<dbReference type="InterPro" id="IPR036873">
    <property type="entry name" value="Rhodanese-like_dom_sf"/>
</dbReference>
<dbReference type="CDD" id="cd01449">
    <property type="entry name" value="TST_Repeat_2"/>
    <property type="match status" value="1"/>
</dbReference>
<dbReference type="PROSITE" id="PS50206">
    <property type="entry name" value="RHODANESE_3"/>
    <property type="match status" value="2"/>
</dbReference>
<reference evidence="6 7" key="1">
    <citation type="submission" date="2020-06" db="EMBL/GenBank/DDBJ databases">
        <title>The yeast mating-type switching endonuclease HO is a domesticated member of an unorthodox homing genetic element family.</title>
        <authorList>
            <person name="Coughlan A.Y."/>
            <person name="Lombardi L."/>
            <person name="Braun-Galleani S."/>
            <person name="Martos A.R."/>
            <person name="Galeote V."/>
            <person name="Bigey F."/>
            <person name="Dequin S."/>
            <person name="Byrne K.P."/>
            <person name="Wolfe K.H."/>
        </authorList>
    </citation>
    <scope>NUCLEOTIDE SEQUENCE [LARGE SCALE GENOMIC DNA]</scope>
    <source>
        <strain evidence="6 7">CBS2947</strain>
    </source>
</reference>
<accession>A0A7H9HVX2</accession>
<evidence type="ECO:0000259" key="5">
    <source>
        <dbReference type="PROSITE" id="PS50206"/>
    </source>
</evidence>
<dbReference type="OrthoDB" id="270167at2759"/>
<evidence type="ECO:0000313" key="6">
    <source>
        <dbReference type="EMBL" id="QLQ81419.1"/>
    </source>
</evidence>
<dbReference type="PROSITE" id="PS00683">
    <property type="entry name" value="RHODANESE_2"/>
    <property type="match status" value="1"/>
</dbReference>
<evidence type="ECO:0000256" key="4">
    <source>
        <dbReference type="SAM" id="MobiDB-lite"/>
    </source>
</evidence>
<keyword evidence="2" id="KW-0677">Repeat</keyword>
<dbReference type="Proteomes" id="UP000510647">
    <property type="component" value="Chromosome 6"/>
</dbReference>
<dbReference type="AlphaFoldDB" id="A0A7H9HVX2"/>
<dbReference type="GO" id="GO:0005739">
    <property type="term" value="C:mitochondrion"/>
    <property type="evidence" value="ECO:0007669"/>
    <property type="project" value="TreeGrafter"/>
</dbReference>
<feature type="region of interest" description="Disordered" evidence="4">
    <location>
        <begin position="195"/>
        <end position="214"/>
    </location>
</feature>
<keyword evidence="7" id="KW-1185">Reference proteome</keyword>
<feature type="domain" description="Rhodanese" evidence="5">
    <location>
        <begin position="32"/>
        <end position="137"/>
    </location>
</feature>
<dbReference type="FunFam" id="3.40.250.10:FF:000069">
    <property type="entry name" value="Sulfurtransferase"/>
    <property type="match status" value="1"/>
</dbReference>
<dbReference type="Gene3D" id="3.40.250.10">
    <property type="entry name" value="Rhodanese-like domain"/>
    <property type="match status" value="2"/>
</dbReference>
<protein>
    <recommendedName>
        <fullName evidence="3">Sulfurtransferase</fullName>
    </recommendedName>
</protein>
<dbReference type="CDD" id="cd01448">
    <property type="entry name" value="TST_Repeat_1"/>
    <property type="match status" value="1"/>
</dbReference>
<evidence type="ECO:0000256" key="2">
    <source>
        <dbReference type="ARBA" id="ARBA00022737"/>
    </source>
</evidence>